<proteinExistence type="predicted"/>
<evidence type="ECO:0000313" key="1">
    <source>
        <dbReference type="EMBL" id="MDQ0467605.1"/>
    </source>
</evidence>
<evidence type="ECO:0000313" key="2">
    <source>
        <dbReference type="Proteomes" id="UP001242480"/>
    </source>
</evidence>
<accession>A0ABU0J006</accession>
<sequence>MNLTVMAGLDPAIYATTGGDEKGGGRPYGKQGLRRVRVDGRVKPGHDGGG</sequence>
<name>A0ABU0J006_9HYPH</name>
<dbReference type="Proteomes" id="UP001242480">
    <property type="component" value="Unassembled WGS sequence"/>
</dbReference>
<dbReference type="RefSeq" id="WP_307267462.1">
    <property type="nucleotide sequence ID" value="NZ_JAUSVX010000001.1"/>
</dbReference>
<reference evidence="1 2" key="1">
    <citation type="submission" date="2023-07" db="EMBL/GenBank/DDBJ databases">
        <title>Genomic Encyclopedia of Type Strains, Phase IV (KMG-IV): sequencing the most valuable type-strain genomes for metagenomic binning, comparative biology and taxonomic classification.</title>
        <authorList>
            <person name="Goeker M."/>
        </authorList>
    </citation>
    <scope>NUCLEOTIDE SEQUENCE [LARGE SCALE GENOMIC DNA]</scope>
    <source>
        <strain evidence="1 2">DSM 19619</strain>
    </source>
</reference>
<gene>
    <name evidence="1" type="ORF">QO011_000600</name>
</gene>
<organism evidence="1 2">
    <name type="scientific">Labrys wisconsinensis</name>
    <dbReference type="NCBI Taxonomy" id="425677"/>
    <lineage>
        <taxon>Bacteria</taxon>
        <taxon>Pseudomonadati</taxon>
        <taxon>Pseudomonadota</taxon>
        <taxon>Alphaproteobacteria</taxon>
        <taxon>Hyphomicrobiales</taxon>
        <taxon>Xanthobacteraceae</taxon>
        <taxon>Labrys</taxon>
    </lineage>
</organism>
<comment type="caution">
    <text evidence="1">The sequence shown here is derived from an EMBL/GenBank/DDBJ whole genome shotgun (WGS) entry which is preliminary data.</text>
</comment>
<protein>
    <submittedName>
        <fullName evidence="1">Uncharacterized protein</fullName>
    </submittedName>
</protein>
<keyword evidence="2" id="KW-1185">Reference proteome</keyword>
<dbReference type="EMBL" id="JAUSVX010000001">
    <property type="protein sequence ID" value="MDQ0467605.1"/>
    <property type="molecule type" value="Genomic_DNA"/>
</dbReference>